<dbReference type="InterPro" id="IPR023494">
    <property type="entry name" value="Cyt_c_bgen_Ccs1/CcsB/ResB"/>
</dbReference>
<accession>A0ABM7XAG0</accession>
<organism evidence="8 9">
    <name type="scientific">Anaeromyxobacter paludicola</name>
    <dbReference type="NCBI Taxonomy" id="2918171"/>
    <lineage>
        <taxon>Bacteria</taxon>
        <taxon>Pseudomonadati</taxon>
        <taxon>Myxococcota</taxon>
        <taxon>Myxococcia</taxon>
        <taxon>Myxococcales</taxon>
        <taxon>Cystobacterineae</taxon>
        <taxon>Anaeromyxobacteraceae</taxon>
        <taxon>Anaeromyxobacter</taxon>
    </lineage>
</organism>
<keyword evidence="5 6" id="KW-0472">Membrane</keyword>
<evidence type="ECO:0000313" key="9">
    <source>
        <dbReference type="Proteomes" id="UP001162734"/>
    </source>
</evidence>
<evidence type="ECO:0000259" key="7">
    <source>
        <dbReference type="Pfam" id="PF05140"/>
    </source>
</evidence>
<proteinExistence type="predicted"/>
<feature type="transmembrane region" description="Helical" evidence="6">
    <location>
        <begin position="59"/>
        <end position="81"/>
    </location>
</feature>
<dbReference type="InterPro" id="IPR007816">
    <property type="entry name" value="ResB-like_domain"/>
</dbReference>
<evidence type="ECO:0000256" key="3">
    <source>
        <dbReference type="ARBA" id="ARBA00022748"/>
    </source>
</evidence>
<reference evidence="9" key="1">
    <citation type="journal article" date="2022" name="Int. J. Syst. Evol. Microbiol.">
        <title>Anaeromyxobacter oryzae sp. nov., Anaeromyxobacter diazotrophicus sp. nov. and Anaeromyxobacter paludicola sp. nov., isolated from paddy soils.</title>
        <authorList>
            <person name="Itoh H."/>
            <person name="Xu Z."/>
            <person name="Mise K."/>
            <person name="Masuda Y."/>
            <person name="Ushijima N."/>
            <person name="Hayakawa C."/>
            <person name="Shiratori Y."/>
            <person name="Senoo K."/>
        </authorList>
    </citation>
    <scope>NUCLEOTIDE SEQUENCE [LARGE SCALE GENOMIC DNA]</scope>
    <source>
        <strain evidence="9">Red630</strain>
    </source>
</reference>
<dbReference type="Pfam" id="PF05140">
    <property type="entry name" value="ResB"/>
    <property type="match status" value="2"/>
</dbReference>
<keyword evidence="3" id="KW-0201">Cytochrome c-type biogenesis</keyword>
<feature type="domain" description="ResB-like" evidence="7">
    <location>
        <begin position="60"/>
        <end position="262"/>
    </location>
</feature>
<evidence type="ECO:0000256" key="4">
    <source>
        <dbReference type="ARBA" id="ARBA00022989"/>
    </source>
</evidence>
<feature type="transmembrane region" description="Helical" evidence="6">
    <location>
        <begin position="143"/>
        <end position="163"/>
    </location>
</feature>
<evidence type="ECO:0000313" key="8">
    <source>
        <dbReference type="EMBL" id="BDG08843.1"/>
    </source>
</evidence>
<dbReference type="PANTHER" id="PTHR31566">
    <property type="entry name" value="CYTOCHROME C BIOGENESIS PROTEIN CCS1, CHLOROPLASTIC"/>
    <property type="match status" value="1"/>
</dbReference>
<dbReference type="RefSeq" id="WP_248346113.1">
    <property type="nucleotide sequence ID" value="NZ_AP025592.1"/>
</dbReference>
<evidence type="ECO:0000256" key="6">
    <source>
        <dbReference type="SAM" id="Phobius"/>
    </source>
</evidence>
<evidence type="ECO:0000256" key="2">
    <source>
        <dbReference type="ARBA" id="ARBA00022692"/>
    </source>
</evidence>
<name>A0ABM7XAG0_9BACT</name>
<keyword evidence="4 6" id="KW-1133">Transmembrane helix</keyword>
<feature type="domain" description="ResB-like" evidence="7">
    <location>
        <begin position="362"/>
        <end position="434"/>
    </location>
</feature>
<evidence type="ECO:0000256" key="5">
    <source>
        <dbReference type="ARBA" id="ARBA00023136"/>
    </source>
</evidence>
<comment type="subcellular location">
    <subcellularLocation>
        <location evidence="1">Membrane</location>
        <topology evidence="1">Multi-pass membrane protein</topology>
    </subcellularLocation>
</comment>
<sequence>MRLVRLLLSRRLVVSLMAILTALLALAAASAGGGWERLVTLAPGAAQGPLARLEAPRLVASPAFLALPALLALSLLASLWTRLAAHLRRRRAGPPPLERHVARWSEELPVPADEAVRRIGRGLRMAGVALRPLRAPEASGSRAGLGFWGSTLFHLGLLVALAGTCASALGRFRGELVLAERIPVEVRPAALAAASRPETACGLDGVRLAVSDVSASYAELQRLTDVSAVLEILPAGAPGRREFLSVNVPVRVGGCQLMVERYGFAPEVEAWDELGRQRLDGVASVPARPPGAESQVALDGSGELQLRMYPDYVERAGAPGSRSRVPLRPVLGFRWLEGGREVAAGLVPRGGATVVNGRRVAFRDLRYWLGLSLVRDPGLDAFAAGGVLCLAGLLLRFAWPPQAWRVRVEPAAAGSSRVEVALSARHDPALLQARLERLKRAALDGRGA</sequence>
<keyword evidence="2 6" id="KW-0812">Transmembrane</keyword>
<gene>
    <name evidence="8" type="ORF">AMPC_19560</name>
</gene>
<dbReference type="PANTHER" id="PTHR31566:SF0">
    <property type="entry name" value="CYTOCHROME C BIOGENESIS PROTEIN CCS1, CHLOROPLASTIC"/>
    <property type="match status" value="1"/>
</dbReference>
<dbReference type="Proteomes" id="UP001162734">
    <property type="component" value="Chromosome"/>
</dbReference>
<dbReference type="EMBL" id="AP025592">
    <property type="protein sequence ID" value="BDG08843.1"/>
    <property type="molecule type" value="Genomic_DNA"/>
</dbReference>
<protein>
    <recommendedName>
        <fullName evidence="7">ResB-like domain-containing protein</fullName>
    </recommendedName>
</protein>
<keyword evidence="9" id="KW-1185">Reference proteome</keyword>
<evidence type="ECO:0000256" key="1">
    <source>
        <dbReference type="ARBA" id="ARBA00004141"/>
    </source>
</evidence>